<dbReference type="GeneTree" id="ENSGT00650000093443"/>
<organism evidence="3 4">
    <name type="scientific">Oncorhynchus tshawytscha</name>
    <name type="common">Chinook salmon</name>
    <name type="synonym">Salmo tshawytscha</name>
    <dbReference type="NCBI Taxonomy" id="74940"/>
    <lineage>
        <taxon>Eukaryota</taxon>
        <taxon>Metazoa</taxon>
        <taxon>Chordata</taxon>
        <taxon>Craniata</taxon>
        <taxon>Vertebrata</taxon>
        <taxon>Euteleostomi</taxon>
        <taxon>Actinopterygii</taxon>
        <taxon>Neopterygii</taxon>
        <taxon>Teleostei</taxon>
        <taxon>Protacanthopterygii</taxon>
        <taxon>Salmoniformes</taxon>
        <taxon>Salmonidae</taxon>
        <taxon>Salmoninae</taxon>
        <taxon>Oncorhynchus</taxon>
    </lineage>
</organism>
<evidence type="ECO:0000313" key="3">
    <source>
        <dbReference type="Ensembl" id="ENSOTSP00005076455.2"/>
    </source>
</evidence>
<dbReference type="AlphaFoldDB" id="A0A8C8IAN6"/>
<dbReference type="Proteomes" id="UP000694402">
    <property type="component" value="Unassembled WGS sequence"/>
</dbReference>
<evidence type="ECO:0000313" key="4">
    <source>
        <dbReference type="Proteomes" id="UP000694402"/>
    </source>
</evidence>
<gene>
    <name evidence="3" type="primary">PAFAH1B1</name>
</gene>
<dbReference type="Ensembl" id="ENSOTST00005082831.2">
    <property type="protein sequence ID" value="ENSOTSP00005076455.2"/>
    <property type="gene ID" value="ENSOTSG00005036036.2"/>
</dbReference>
<dbReference type="PANTHER" id="PTHR22674:SF6">
    <property type="entry name" value="NTPASE KAP FAMILY P-LOOP DOMAIN-CONTAINING PROTEIN 1"/>
    <property type="match status" value="1"/>
</dbReference>
<evidence type="ECO:0000256" key="1">
    <source>
        <dbReference type="SAM" id="Phobius"/>
    </source>
</evidence>
<sequence length="554" mass="63070">MNREAEWRDQKHKLKRPPPAWISYLALLLSIIFFCPVWREEEERFSAWHFAGSDKLWAGLAIRLFKGIQDDFGELPLVTSKGDEVNWKAIRLLCLPLWVVVRATVMFSIGTCTLLYLYGFELQTNGTRSWVTVLESMAIATLGPPAVFALRTILRTSKHLLYTMGGSIQHQMNSSAVSDQMGFMNKVRKEVGVMVDFTHFMEVFEGRRICVVLEITHLDRCSPDRVVRTLEAMNVLLAGENVTFVSILAVDPGVVVGCVESTMWICGLTSSGYDFVNKMVTLPFSVPEISPDSKCRAFKTLAESYLEPDWECFKRRKHRAGNFSAFEKGRLDDSLVPFIGKGKSETELLENGIHWEIWAKKINALTNEAFTHHIYQIQPSCLSYGKPCAYEKDNKLCKDDSHRHGCYRPCCLGGDDQPCRLGWILQCSEDRQQRADTDGADGDINQAKTLWEVFSETSLELHMLRDRLETVLEQDGDPELFERFLKVDLQFTLKDVEKQNQVKCNLRIGKLISIAFIAAALKRGSPMHAIANDGTSHTPEYFPMNHHWPIRTSK</sequence>
<evidence type="ECO:0000259" key="2">
    <source>
        <dbReference type="Pfam" id="PF07693"/>
    </source>
</evidence>
<dbReference type="InterPro" id="IPR052754">
    <property type="entry name" value="NTPase_KAP_P-loop"/>
</dbReference>
<accession>A0A8C8IAN6</accession>
<keyword evidence="4" id="KW-1185">Reference proteome</keyword>
<protein>
    <recommendedName>
        <fullName evidence="2">KAP NTPase domain-containing protein</fullName>
    </recommendedName>
</protein>
<keyword evidence="1" id="KW-1133">Transmembrane helix</keyword>
<reference evidence="3" key="2">
    <citation type="submission" date="2025-09" db="UniProtKB">
        <authorList>
            <consortium name="Ensembl"/>
        </authorList>
    </citation>
    <scope>IDENTIFICATION</scope>
</reference>
<keyword evidence="1" id="KW-0812">Transmembrane</keyword>
<keyword evidence="1" id="KW-0472">Membrane</keyword>
<dbReference type="Pfam" id="PF07693">
    <property type="entry name" value="KAP_NTPase"/>
    <property type="match status" value="1"/>
</dbReference>
<dbReference type="InterPro" id="IPR011646">
    <property type="entry name" value="KAP_P-loop"/>
</dbReference>
<reference evidence="3" key="1">
    <citation type="submission" date="2025-08" db="UniProtKB">
        <authorList>
            <consortium name="Ensembl"/>
        </authorList>
    </citation>
    <scope>IDENTIFICATION</scope>
</reference>
<name>A0A8C8IAN6_ONCTS</name>
<dbReference type="PANTHER" id="PTHR22674">
    <property type="entry name" value="NTPASE, KAP FAMILY P-LOOP DOMAIN-CONTAINING 1"/>
    <property type="match status" value="1"/>
</dbReference>
<proteinExistence type="predicted"/>
<feature type="transmembrane region" description="Helical" evidence="1">
    <location>
        <begin position="130"/>
        <end position="154"/>
    </location>
</feature>
<feature type="transmembrane region" description="Helical" evidence="1">
    <location>
        <begin position="20"/>
        <end position="38"/>
    </location>
</feature>
<feature type="domain" description="KAP NTPase" evidence="2">
    <location>
        <begin position="140"/>
        <end position="307"/>
    </location>
</feature>
<feature type="transmembrane region" description="Helical" evidence="1">
    <location>
        <begin position="97"/>
        <end position="118"/>
    </location>
</feature>